<feature type="non-terminal residue" evidence="2">
    <location>
        <position position="1"/>
    </location>
</feature>
<dbReference type="GO" id="GO:0007169">
    <property type="term" value="P:cell surface receptor protein tyrosine kinase signaling pathway"/>
    <property type="evidence" value="ECO:0007669"/>
    <property type="project" value="TreeGrafter"/>
</dbReference>
<keyword evidence="3" id="KW-1185">Reference proteome</keyword>
<dbReference type="PANTHER" id="PTHR20843">
    <property type="entry name" value="STERILE ALPHA MOTIF DOMAIN CONTAINING PROTEIN 10"/>
    <property type="match status" value="1"/>
</dbReference>
<dbReference type="SUPFAM" id="SSF47769">
    <property type="entry name" value="SAM/Pointed domain"/>
    <property type="match status" value="1"/>
</dbReference>
<dbReference type="Pfam" id="PF07647">
    <property type="entry name" value="SAM_2"/>
    <property type="match status" value="1"/>
</dbReference>
<dbReference type="EMBL" id="JAAAID010000236">
    <property type="protein sequence ID" value="KAG0020162.1"/>
    <property type="molecule type" value="Genomic_DNA"/>
</dbReference>
<dbReference type="InterPro" id="IPR052268">
    <property type="entry name" value="SAM_domain-containing_protein"/>
</dbReference>
<gene>
    <name evidence="2" type="ORF">BGZ80_004667</name>
</gene>
<evidence type="ECO:0000313" key="2">
    <source>
        <dbReference type="EMBL" id="KAG0020162.1"/>
    </source>
</evidence>
<comment type="caution">
    <text evidence="2">The sequence shown here is derived from an EMBL/GenBank/DDBJ whole genome shotgun (WGS) entry which is preliminary data.</text>
</comment>
<sequence>PTTAHNFQQLNFARAVRAKFPVFNGVNILTGLDGHVYKWSVETTGQWLANHDFEDCVEIFKDHDITGDVLLDLTHDTLKDMGVVSTGRRIRLLKLIAELRLHVADLTVQEANDETQALEGLAIN</sequence>
<dbReference type="SMART" id="SM00454">
    <property type="entry name" value="SAM"/>
    <property type="match status" value="1"/>
</dbReference>
<feature type="domain" description="SAM" evidence="1">
    <location>
        <begin position="39"/>
        <end position="102"/>
    </location>
</feature>
<proteinExistence type="predicted"/>
<dbReference type="PANTHER" id="PTHR20843:SF0">
    <property type="entry name" value="PROTEIN AVEUGLE"/>
    <property type="match status" value="1"/>
</dbReference>
<dbReference type="InterPro" id="IPR013761">
    <property type="entry name" value="SAM/pointed_sf"/>
</dbReference>
<dbReference type="Gene3D" id="1.10.150.50">
    <property type="entry name" value="Transcription Factor, Ets-1"/>
    <property type="match status" value="1"/>
</dbReference>
<dbReference type="GO" id="GO:0009898">
    <property type="term" value="C:cytoplasmic side of plasma membrane"/>
    <property type="evidence" value="ECO:0007669"/>
    <property type="project" value="TreeGrafter"/>
</dbReference>
<accession>A0A9P6N080</accession>
<organism evidence="2 3">
    <name type="scientific">Entomortierella chlamydospora</name>
    <dbReference type="NCBI Taxonomy" id="101097"/>
    <lineage>
        <taxon>Eukaryota</taxon>
        <taxon>Fungi</taxon>
        <taxon>Fungi incertae sedis</taxon>
        <taxon>Mucoromycota</taxon>
        <taxon>Mortierellomycotina</taxon>
        <taxon>Mortierellomycetes</taxon>
        <taxon>Mortierellales</taxon>
        <taxon>Mortierellaceae</taxon>
        <taxon>Entomortierella</taxon>
    </lineage>
</organism>
<dbReference type="Proteomes" id="UP000703661">
    <property type="component" value="Unassembled WGS sequence"/>
</dbReference>
<evidence type="ECO:0000259" key="1">
    <source>
        <dbReference type="PROSITE" id="PS50105"/>
    </source>
</evidence>
<dbReference type="PROSITE" id="PS50105">
    <property type="entry name" value="SAM_DOMAIN"/>
    <property type="match status" value="1"/>
</dbReference>
<evidence type="ECO:0000313" key="3">
    <source>
        <dbReference type="Proteomes" id="UP000703661"/>
    </source>
</evidence>
<reference evidence="2" key="1">
    <citation type="journal article" date="2020" name="Fungal Divers.">
        <title>Resolving the Mortierellaceae phylogeny through synthesis of multi-gene phylogenetics and phylogenomics.</title>
        <authorList>
            <person name="Vandepol N."/>
            <person name="Liber J."/>
            <person name="Desiro A."/>
            <person name="Na H."/>
            <person name="Kennedy M."/>
            <person name="Barry K."/>
            <person name="Grigoriev I.V."/>
            <person name="Miller A.N."/>
            <person name="O'Donnell K."/>
            <person name="Stajich J.E."/>
            <person name="Bonito G."/>
        </authorList>
    </citation>
    <scope>NUCLEOTIDE SEQUENCE</scope>
    <source>
        <strain evidence="2">NRRL 2769</strain>
    </source>
</reference>
<protein>
    <recommendedName>
        <fullName evidence="1">SAM domain-containing protein</fullName>
    </recommendedName>
</protein>
<dbReference type="AlphaFoldDB" id="A0A9P6N080"/>
<name>A0A9P6N080_9FUNG</name>
<dbReference type="InterPro" id="IPR001660">
    <property type="entry name" value="SAM"/>
</dbReference>